<dbReference type="PANTHER" id="PTHR46366">
    <property type="entry name" value="PRO-APOPTOTIC SERINE PROTEASE NMA111"/>
    <property type="match status" value="1"/>
</dbReference>
<dbReference type="InterPro" id="IPR036034">
    <property type="entry name" value="PDZ_sf"/>
</dbReference>
<name>A0A9Q0AI33_9PEZI</name>
<dbReference type="Gene3D" id="2.40.10.120">
    <property type="match status" value="1"/>
</dbReference>
<evidence type="ECO:0008006" key="3">
    <source>
        <dbReference type="Google" id="ProtNLM"/>
    </source>
</evidence>
<dbReference type="Proteomes" id="UP000829685">
    <property type="component" value="Unassembled WGS sequence"/>
</dbReference>
<dbReference type="InterPro" id="IPR009003">
    <property type="entry name" value="Peptidase_S1_PA"/>
</dbReference>
<keyword evidence="2" id="KW-1185">Reference proteome</keyword>
<organism evidence="1 2">
    <name type="scientific">Neoarthrinium moseri</name>
    <dbReference type="NCBI Taxonomy" id="1658444"/>
    <lineage>
        <taxon>Eukaryota</taxon>
        <taxon>Fungi</taxon>
        <taxon>Dikarya</taxon>
        <taxon>Ascomycota</taxon>
        <taxon>Pezizomycotina</taxon>
        <taxon>Sordariomycetes</taxon>
        <taxon>Xylariomycetidae</taxon>
        <taxon>Amphisphaeriales</taxon>
        <taxon>Apiosporaceae</taxon>
        <taxon>Neoarthrinium</taxon>
    </lineage>
</organism>
<sequence>MKLARTVYRDPTHDFAFLCLHNDKGVVPGDLAEELILRPDLARPSTEIHLIGNGSGLIGNIGQGYIARVDCNAPGLSGDIYEDINTEYIGLTMVSLGASSGSLAVNKEGYAVALNCSGSELDSFMLPLDLPLRALQKLQTGKDIYRGTLQVKWTLEPLNNCKNLGLSHEWLDRYEGAEIKNLVCARVVLPEGPVSGKVEVGDILLELDGHLVKSLLQVGIYMDDNVHKSVTLTCWTSKGQFTVKSEIEDLHAFSATYLLLAHGTMFHNLAFPMPSVTTCLHGAFLHAPITDTTQLKAIMDRIWSSRDKPFICISQEKLSNPGNAEPVSGYRLQAIDQVSCEMTREPRQGGSWAITSMSLPKSTSSSFSKIGREQPTLWQDAGSKEELETLPDHLLSLQLADSDTPHKIVKIFSSFTLLNSHRDICIDRDSKSNRLVGVMFDVEKGLVFTSRDNLNLLDEVVMTVEGGQDVAASVIHVHPAHNVAVIKVHMASIDRRPLRACQFAPPRSSVQPGDTVYDVPLDFTNKTVTKTTITSFYESSDERDDSKSKDAFGFFLFHHLTVKLKDMPPEEQQEGLLLNKDGKIVALVDFSWECYFLPANELQAALEPVGQDRVGELRFRDFDVKIRPIHCGYRLGLSETWKSCFPREYLLRVTDVPYQLPWPSQERHPLCKGDLILKVDDKVITNISDLGWQYTQPSLRILVFRGDKEVEVDVPLFTVDDLEVDQ</sequence>
<feature type="non-terminal residue" evidence="1">
    <location>
        <position position="1"/>
    </location>
</feature>
<evidence type="ECO:0000313" key="1">
    <source>
        <dbReference type="EMBL" id="KAI1846433.1"/>
    </source>
</evidence>
<protein>
    <recommendedName>
        <fullName evidence="3">Pro-apoptotic serine protease nma111</fullName>
    </recommendedName>
</protein>
<evidence type="ECO:0000313" key="2">
    <source>
        <dbReference type="Proteomes" id="UP000829685"/>
    </source>
</evidence>
<gene>
    <name evidence="1" type="ORF">JX265_014042</name>
</gene>
<dbReference type="EMBL" id="JAFIMR010000140">
    <property type="protein sequence ID" value="KAI1846433.1"/>
    <property type="molecule type" value="Genomic_DNA"/>
</dbReference>
<dbReference type="AlphaFoldDB" id="A0A9Q0AI33"/>
<accession>A0A9Q0AI33</accession>
<comment type="caution">
    <text evidence="1">The sequence shown here is derived from an EMBL/GenBank/DDBJ whole genome shotgun (WGS) entry which is preliminary data.</text>
</comment>
<proteinExistence type="predicted"/>
<reference evidence="1" key="1">
    <citation type="submission" date="2021-03" db="EMBL/GenBank/DDBJ databases">
        <title>Revisited historic fungal species revealed as producer of novel bioactive compounds through whole genome sequencing and comparative genomics.</title>
        <authorList>
            <person name="Vignolle G.A."/>
            <person name="Hochenegger N."/>
            <person name="Mach R.L."/>
            <person name="Mach-Aigner A.R."/>
            <person name="Javad Rahimi M."/>
            <person name="Salim K.A."/>
            <person name="Chan C.M."/>
            <person name="Lim L.B.L."/>
            <person name="Cai F."/>
            <person name="Druzhinina I.S."/>
            <person name="U'Ren J.M."/>
            <person name="Derntl C."/>
        </authorList>
    </citation>
    <scope>NUCLEOTIDE SEQUENCE</scope>
    <source>
        <strain evidence="1">TUCIM 5799</strain>
    </source>
</reference>
<dbReference type="SUPFAM" id="SSF50156">
    <property type="entry name" value="PDZ domain-like"/>
    <property type="match status" value="2"/>
</dbReference>
<dbReference type="SUPFAM" id="SSF50494">
    <property type="entry name" value="Trypsin-like serine proteases"/>
    <property type="match status" value="2"/>
</dbReference>
<dbReference type="PANTHER" id="PTHR46366:SF8">
    <property type="entry name" value="PRO-APOPTOTIC SERINE PROTEASE NMA111"/>
    <property type="match status" value="1"/>
</dbReference>